<protein>
    <submittedName>
        <fullName evidence="1">Uncharacterized protein</fullName>
    </submittedName>
</protein>
<sequence>MINVMYSFPEQPVFYWDPKLKVAPDVLDIIGRPRYCVFLNFVTLLMLRLFRPEFRELSQLQGLVEWDPKMMLARA</sequence>
<evidence type="ECO:0000313" key="2">
    <source>
        <dbReference type="Proteomes" id="UP000708208"/>
    </source>
</evidence>
<keyword evidence="2" id="KW-1185">Reference proteome</keyword>
<dbReference type="AlphaFoldDB" id="A0A8J2PJJ1"/>
<evidence type="ECO:0000313" key="1">
    <source>
        <dbReference type="EMBL" id="CAG7832918.1"/>
    </source>
</evidence>
<dbReference type="EMBL" id="CAJVCH010567664">
    <property type="protein sequence ID" value="CAG7832918.1"/>
    <property type="molecule type" value="Genomic_DNA"/>
</dbReference>
<proteinExistence type="predicted"/>
<accession>A0A8J2PJJ1</accession>
<gene>
    <name evidence="1" type="ORF">AFUS01_LOCUS42575</name>
</gene>
<comment type="caution">
    <text evidence="1">The sequence shown here is derived from an EMBL/GenBank/DDBJ whole genome shotgun (WGS) entry which is preliminary data.</text>
</comment>
<dbReference type="Proteomes" id="UP000708208">
    <property type="component" value="Unassembled WGS sequence"/>
</dbReference>
<name>A0A8J2PJJ1_9HEXA</name>
<organism evidence="1 2">
    <name type="scientific">Allacma fusca</name>
    <dbReference type="NCBI Taxonomy" id="39272"/>
    <lineage>
        <taxon>Eukaryota</taxon>
        <taxon>Metazoa</taxon>
        <taxon>Ecdysozoa</taxon>
        <taxon>Arthropoda</taxon>
        <taxon>Hexapoda</taxon>
        <taxon>Collembola</taxon>
        <taxon>Symphypleona</taxon>
        <taxon>Sminthuridae</taxon>
        <taxon>Allacma</taxon>
    </lineage>
</organism>
<reference evidence="1" key="1">
    <citation type="submission" date="2021-06" db="EMBL/GenBank/DDBJ databases">
        <authorList>
            <person name="Hodson N. C."/>
            <person name="Mongue J. A."/>
            <person name="Jaron S. K."/>
        </authorList>
    </citation>
    <scope>NUCLEOTIDE SEQUENCE</scope>
</reference>